<evidence type="ECO:0008006" key="4">
    <source>
        <dbReference type="Google" id="ProtNLM"/>
    </source>
</evidence>
<evidence type="ECO:0000256" key="1">
    <source>
        <dbReference type="SAM" id="MobiDB-lite"/>
    </source>
</evidence>
<feature type="compositionally biased region" description="Basic and acidic residues" evidence="1">
    <location>
        <begin position="68"/>
        <end position="82"/>
    </location>
</feature>
<evidence type="ECO:0000313" key="2">
    <source>
        <dbReference type="EMBL" id="KAK3281764.1"/>
    </source>
</evidence>
<feature type="region of interest" description="Disordered" evidence="1">
    <location>
        <begin position="171"/>
        <end position="201"/>
    </location>
</feature>
<reference evidence="2 3" key="1">
    <citation type="journal article" date="2015" name="Genome Biol. Evol.">
        <title>Comparative Genomics of a Bacterivorous Green Alga Reveals Evolutionary Causalities and Consequences of Phago-Mixotrophic Mode of Nutrition.</title>
        <authorList>
            <person name="Burns J.A."/>
            <person name="Paasch A."/>
            <person name="Narechania A."/>
            <person name="Kim E."/>
        </authorList>
    </citation>
    <scope>NUCLEOTIDE SEQUENCE [LARGE SCALE GENOMIC DNA]</scope>
    <source>
        <strain evidence="2 3">PLY_AMNH</strain>
    </source>
</reference>
<sequence>MTPWGDNAVRPITAPHKEKSAASPDVRGPSVALHLIRHQARIARNPRSSAFFQPSAQAAALESAQRPATHESPRRPAHEAAGHPKTHKTAPPMAHNASRVLTGEAAAPAKTPGSRTPAAHQAARPQTHEGLRGRDHKAPRPQTHEGLRGESRERGLRASRIFSLSNFAPALAQAPSSNTQPVPASGDARPPAESAGHLQHEAERALCQPRCQTPCRPLLAQECPVTSPQASTEIPVRWCATEGDFARADGDPQARCRVANPARTLDLYMSATSMPQQARAPAIDIVETKKIASSEITTPAGAQAALPRHLFEIVGDGYFCLENKQVKKLKMLLQSAALMDSAKVTAVAMKDCLQRVRFTCPADALETVLHALSVPPDMLINYKELLDMLDAYTPIYPPTSASTQGVEAQAASAVRPALHVVDGAARQATMPLGTVQGGGRDHAEISEGSKRGHHTKWKSSVRVLFRMQNDVQCAPGLEEGRCFGVVCEWARKVIMGQSITKMSQLDEDAMNRGQALYEKAAGRSEEDIITAAFGIAISRVEHVEYTLASKPHTCGVQAVASAARVVCERVMAQPHGTVIVGLFAMEGSEAPYCNHVQGHALSFHTNGDSFELLDPEFGLFSGSDREVFFQHMVAHLVRRQRHLLPQPPLRTGAKYLLRLFHLRSSRNTANEESSIQQAYKFIPGGSSSQVWQ</sequence>
<gene>
    <name evidence="2" type="ORF">CYMTET_10474</name>
</gene>
<comment type="caution">
    <text evidence="2">The sequence shown here is derived from an EMBL/GenBank/DDBJ whole genome shotgun (WGS) entry which is preliminary data.</text>
</comment>
<dbReference type="Gene3D" id="3.90.70.20">
    <property type="match status" value="1"/>
</dbReference>
<name>A0AAE0LEF4_9CHLO</name>
<dbReference type="EMBL" id="LGRX02003713">
    <property type="protein sequence ID" value="KAK3281764.1"/>
    <property type="molecule type" value="Genomic_DNA"/>
</dbReference>
<protein>
    <recommendedName>
        <fullName evidence="4">Peptidase C58 YopT-type domain-containing protein</fullName>
    </recommendedName>
</protein>
<feature type="region of interest" description="Disordered" evidence="1">
    <location>
        <begin position="1"/>
        <end position="30"/>
    </location>
</feature>
<dbReference type="AlphaFoldDB" id="A0AAE0LEF4"/>
<feature type="compositionally biased region" description="Basic and acidic residues" evidence="1">
    <location>
        <begin position="439"/>
        <end position="450"/>
    </location>
</feature>
<feature type="region of interest" description="Disordered" evidence="1">
    <location>
        <begin position="54"/>
        <end position="92"/>
    </location>
</feature>
<organism evidence="2 3">
    <name type="scientific">Cymbomonas tetramitiformis</name>
    <dbReference type="NCBI Taxonomy" id="36881"/>
    <lineage>
        <taxon>Eukaryota</taxon>
        <taxon>Viridiplantae</taxon>
        <taxon>Chlorophyta</taxon>
        <taxon>Pyramimonadophyceae</taxon>
        <taxon>Pyramimonadales</taxon>
        <taxon>Pyramimonadaceae</taxon>
        <taxon>Cymbomonas</taxon>
    </lineage>
</organism>
<accession>A0AAE0LEF4</accession>
<keyword evidence="3" id="KW-1185">Reference proteome</keyword>
<feature type="region of interest" description="Disordered" evidence="1">
    <location>
        <begin position="431"/>
        <end position="452"/>
    </location>
</feature>
<feature type="region of interest" description="Disordered" evidence="1">
    <location>
        <begin position="104"/>
        <end position="155"/>
    </location>
</feature>
<dbReference type="Proteomes" id="UP001190700">
    <property type="component" value="Unassembled WGS sequence"/>
</dbReference>
<evidence type="ECO:0000313" key="3">
    <source>
        <dbReference type="Proteomes" id="UP001190700"/>
    </source>
</evidence>
<proteinExistence type="predicted"/>
<feature type="compositionally biased region" description="Basic and acidic residues" evidence="1">
    <location>
        <begin position="126"/>
        <end position="155"/>
    </location>
</feature>